<feature type="compositionally biased region" description="Polar residues" evidence="6">
    <location>
        <begin position="58"/>
        <end position="69"/>
    </location>
</feature>
<dbReference type="PROSITE" id="PS50850">
    <property type="entry name" value="MFS"/>
    <property type="match status" value="1"/>
</dbReference>
<dbReference type="InterPro" id="IPR036259">
    <property type="entry name" value="MFS_trans_sf"/>
</dbReference>
<feature type="transmembrane region" description="Helical" evidence="7">
    <location>
        <begin position="237"/>
        <end position="256"/>
    </location>
</feature>
<reference evidence="9 10" key="1">
    <citation type="submission" date="2017-10" db="EMBL/GenBank/DDBJ databases">
        <title>Comparative genomics in systemic dimorphic fungi from Ajellomycetaceae.</title>
        <authorList>
            <person name="Munoz J.F."/>
            <person name="Mcewen J.G."/>
            <person name="Clay O.K."/>
            <person name="Cuomo C.A."/>
        </authorList>
    </citation>
    <scope>NUCLEOTIDE SEQUENCE [LARGE SCALE GENOMIC DNA]</scope>
    <source>
        <strain evidence="9 10">UAMH4076</strain>
    </source>
</reference>
<dbReference type="FunFam" id="1.20.1720.10:FF:000009">
    <property type="entry name" value="MFS multidrug transporter"/>
    <property type="match status" value="1"/>
</dbReference>
<evidence type="ECO:0000256" key="5">
    <source>
        <dbReference type="ARBA" id="ARBA00023136"/>
    </source>
</evidence>
<feature type="transmembrane region" description="Helical" evidence="7">
    <location>
        <begin position="148"/>
        <end position="165"/>
    </location>
</feature>
<comment type="caution">
    <text evidence="9">The sequence shown here is derived from an EMBL/GenBank/DDBJ whole genome shotgun (WGS) entry which is preliminary data.</text>
</comment>
<dbReference type="InterPro" id="IPR020846">
    <property type="entry name" value="MFS_dom"/>
</dbReference>
<accession>A0A2B7Z8U1</accession>
<dbReference type="Proteomes" id="UP000226031">
    <property type="component" value="Unassembled WGS sequence"/>
</dbReference>
<protein>
    <recommendedName>
        <fullName evidence="8">Major facilitator superfamily (MFS) profile domain-containing protein</fullName>
    </recommendedName>
</protein>
<feature type="transmembrane region" description="Helical" evidence="7">
    <location>
        <begin position="496"/>
        <end position="513"/>
    </location>
</feature>
<evidence type="ECO:0000313" key="10">
    <source>
        <dbReference type="Proteomes" id="UP000226031"/>
    </source>
</evidence>
<evidence type="ECO:0000256" key="3">
    <source>
        <dbReference type="ARBA" id="ARBA00022692"/>
    </source>
</evidence>
<keyword evidence="3 7" id="KW-0812">Transmembrane</keyword>
<feature type="transmembrane region" description="Helical" evidence="7">
    <location>
        <begin position="337"/>
        <end position="361"/>
    </location>
</feature>
<feature type="transmembrane region" description="Helical" evidence="7">
    <location>
        <begin position="427"/>
        <end position="448"/>
    </location>
</feature>
<feature type="compositionally biased region" description="Basic and acidic residues" evidence="6">
    <location>
        <begin position="1"/>
        <end position="13"/>
    </location>
</feature>
<evidence type="ECO:0000313" key="9">
    <source>
        <dbReference type="EMBL" id="PGH29227.1"/>
    </source>
</evidence>
<comment type="subcellular location">
    <subcellularLocation>
        <location evidence="1">Membrane</location>
        <topology evidence="1">Multi-pass membrane protein</topology>
    </subcellularLocation>
</comment>
<dbReference type="PANTHER" id="PTHR23502:SF51">
    <property type="entry name" value="QUINIDINE RESISTANCE PROTEIN 1-RELATED"/>
    <property type="match status" value="1"/>
</dbReference>
<keyword evidence="2" id="KW-0813">Transport</keyword>
<dbReference type="GO" id="GO:0022857">
    <property type="term" value="F:transmembrane transporter activity"/>
    <property type="evidence" value="ECO:0007669"/>
    <property type="project" value="InterPro"/>
</dbReference>
<evidence type="ECO:0000256" key="4">
    <source>
        <dbReference type="ARBA" id="ARBA00022989"/>
    </source>
</evidence>
<keyword evidence="10" id="KW-1185">Reference proteome</keyword>
<feature type="transmembrane region" description="Helical" evidence="7">
    <location>
        <begin position="206"/>
        <end position="231"/>
    </location>
</feature>
<dbReference type="Pfam" id="PF07690">
    <property type="entry name" value="MFS_1"/>
    <property type="match status" value="1"/>
</dbReference>
<feature type="transmembrane region" description="Helical" evidence="7">
    <location>
        <begin position="454"/>
        <end position="475"/>
    </location>
</feature>
<dbReference type="CDD" id="cd17323">
    <property type="entry name" value="MFS_Tpo1_MDR_like"/>
    <property type="match status" value="1"/>
</dbReference>
<feature type="transmembrane region" description="Helical" evidence="7">
    <location>
        <begin position="107"/>
        <end position="128"/>
    </location>
</feature>
<evidence type="ECO:0000256" key="1">
    <source>
        <dbReference type="ARBA" id="ARBA00004141"/>
    </source>
</evidence>
<evidence type="ECO:0000256" key="6">
    <source>
        <dbReference type="SAM" id="MobiDB-lite"/>
    </source>
</evidence>
<dbReference type="GO" id="GO:0005886">
    <property type="term" value="C:plasma membrane"/>
    <property type="evidence" value="ECO:0007669"/>
    <property type="project" value="TreeGrafter"/>
</dbReference>
<dbReference type="InterPro" id="IPR011701">
    <property type="entry name" value="MFS"/>
</dbReference>
<dbReference type="Gene3D" id="1.20.1720.10">
    <property type="entry name" value="Multidrug resistance protein D"/>
    <property type="match status" value="1"/>
</dbReference>
<organism evidence="9 10">
    <name type="scientific">[Emmonsia] crescens</name>
    <dbReference type="NCBI Taxonomy" id="73230"/>
    <lineage>
        <taxon>Eukaryota</taxon>
        <taxon>Fungi</taxon>
        <taxon>Dikarya</taxon>
        <taxon>Ascomycota</taxon>
        <taxon>Pezizomycotina</taxon>
        <taxon>Eurotiomycetes</taxon>
        <taxon>Eurotiomycetidae</taxon>
        <taxon>Onygenales</taxon>
        <taxon>Ajellomycetaceae</taxon>
        <taxon>Emergomyces</taxon>
    </lineage>
</organism>
<feature type="transmembrane region" description="Helical" evidence="7">
    <location>
        <begin position="519"/>
        <end position="543"/>
    </location>
</feature>
<evidence type="ECO:0000256" key="2">
    <source>
        <dbReference type="ARBA" id="ARBA00022448"/>
    </source>
</evidence>
<gene>
    <name evidence="9" type="ORF">GX50_08017</name>
</gene>
<keyword evidence="5 7" id="KW-0472">Membrane</keyword>
<keyword evidence="4 7" id="KW-1133">Transmembrane helix</keyword>
<sequence length="566" mass="61061">MAERNRLDNDNGDKILSPEATGLVITAEPSPNLFPISNQEKNHQHDTEEGREQEEQHQAGSSGSTSTPPVHSIFTPAQRRYIVASIAWAALFSPVSANIYLPALNTLAQELSVSISMMNLTVTSYMIFQGLSPMFMGDLADTAGRRPAVLLCFLIYIAANIGLALQSNYAALLVLRCVQATGSSPTIALAAGVVADIATSAQRGTYMGWVIAGALLGPAIGPVIGGLLAQYLGWRAIFWFLVIFAAAFLVQFAVLFPETGRNIVGNGSYPPQKWNISVITYLKTRKAARQNAGDAIDNSQDTVETAAPAAAEVPKRPKLRFPNPIKALTILREKDTLIALVANAVMFAAFYNMNIAITFLFHEIYGYNDFQIGLCYIPIGVGACVGSIANGFILDYNYRRIAKKLGVSVSRDKQQDLRHFPIERARLQIVFPLVFLSICAVVSFGWVLHFRVSVAAPLVLLCISGATLTSAVNTVSTLLVDLHPGRAATVTASNNLVRCLFGAGATAVISPMIDGLGVGWCFTLIAFVMAATAPVMLVVIRFGPKWREERRVKAEALEVRSAGQAQ</sequence>
<dbReference type="VEuPathDB" id="FungiDB:EMCG_05564"/>
<dbReference type="AlphaFoldDB" id="A0A2B7Z8U1"/>
<proteinExistence type="predicted"/>
<dbReference type="SUPFAM" id="SSF103473">
    <property type="entry name" value="MFS general substrate transporter"/>
    <property type="match status" value="1"/>
</dbReference>
<evidence type="ECO:0000259" key="8">
    <source>
        <dbReference type="PROSITE" id="PS50850"/>
    </source>
</evidence>
<name>A0A2B7Z8U1_9EURO</name>
<feature type="compositionally biased region" description="Basic and acidic residues" evidence="6">
    <location>
        <begin position="40"/>
        <end position="57"/>
    </location>
</feature>
<evidence type="ECO:0000256" key="7">
    <source>
        <dbReference type="SAM" id="Phobius"/>
    </source>
</evidence>
<feature type="transmembrane region" description="Helical" evidence="7">
    <location>
        <begin position="373"/>
        <end position="394"/>
    </location>
</feature>
<feature type="transmembrane region" description="Helical" evidence="7">
    <location>
        <begin position="81"/>
        <end position="101"/>
    </location>
</feature>
<feature type="domain" description="Major facilitator superfamily (MFS) profile" evidence="8">
    <location>
        <begin position="82"/>
        <end position="547"/>
    </location>
</feature>
<dbReference type="PANTHER" id="PTHR23502">
    <property type="entry name" value="MAJOR FACILITATOR SUPERFAMILY"/>
    <property type="match status" value="1"/>
</dbReference>
<dbReference type="Gene3D" id="1.20.1250.20">
    <property type="entry name" value="MFS general substrate transporter like domains"/>
    <property type="match status" value="1"/>
</dbReference>
<feature type="transmembrane region" description="Helical" evidence="7">
    <location>
        <begin position="171"/>
        <end position="194"/>
    </location>
</feature>
<dbReference type="STRING" id="73230.A0A2B7Z8U1"/>
<feature type="region of interest" description="Disordered" evidence="6">
    <location>
        <begin position="1"/>
        <end position="70"/>
    </location>
</feature>
<dbReference type="EMBL" id="PDND01000262">
    <property type="protein sequence ID" value="PGH29227.1"/>
    <property type="molecule type" value="Genomic_DNA"/>
</dbReference>